<dbReference type="EMBL" id="SUNJ01002145">
    <property type="protein sequence ID" value="TPP66209.1"/>
    <property type="molecule type" value="Genomic_DNA"/>
</dbReference>
<evidence type="ECO:0000313" key="1">
    <source>
        <dbReference type="EMBL" id="TPP66209.1"/>
    </source>
</evidence>
<organism evidence="1 2">
    <name type="scientific">Fasciola gigantica</name>
    <name type="common">Giant liver fluke</name>
    <dbReference type="NCBI Taxonomy" id="46835"/>
    <lineage>
        <taxon>Eukaryota</taxon>
        <taxon>Metazoa</taxon>
        <taxon>Spiralia</taxon>
        <taxon>Lophotrochozoa</taxon>
        <taxon>Platyhelminthes</taxon>
        <taxon>Trematoda</taxon>
        <taxon>Digenea</taxon>
        <taxon>Plagiorchiida</taxon>
        <taxon>Echinostomata</taxon>
        <taxon>Echinostomatoidea</taxon>
        <taxon>Fasciolidae</taxon>
        <taxon>Fasciola</taxon>
    </lineage>
</organism>
<dbReference type="Proteomes" id="UP000316759">
    <property type="component" value="Unassembled WGS sequence"/>
</dbReference>
<gene>
    <name evidence="1" type="ORF">FGIG_04020</name>
</gene>
<proteinExistence type="predicted"/>
<comment type="caution">
    <text evidence="1">The sequence shown here is derived from an EMBL/GenBank/DDBJ whole genome shotgun (WGS) entry which is preliminary data.</text>
</comment>
<protein>
    <submittedName>
        <fullName evidence="1">Uncharacterized protein</fullName>
    </submittedName>
</protein>
<evidence type="ECO:0000313" key="2">
    <source>
        <dbReference type="Proteomes" id="UP000316759"/>
    </source>
</evidence>
<name>A0A504Z079_FASGI</name>
<dbReference type="AlphaFoldDB" id="A0A504Z079"/>
<reference evidence="1 2" key="1">
    <citation type="submission" date="2019-04" db="EMBL/GenBank/DDBJ databases">
        <title>Annotation for the trematode Fasciola gigantica.</title>
        <authorList>
            <person name="Choi Y.-J."/>
        </authorList>
    </citation>
    <scope>NUCLEOTIDE SEQUENCE [LARGE SCALE GENOMIC DNA]</scope>
    <source>
        <strain evidence="1">Uganda_cow_1</strain>
    </source>
</reference>
<sequence>MLPYVQPSAGAFTGLTKLLNGSASDTSAGWRYSDPGWSWFVTGLNDKSIPWSTSDPRIALELVGLVVSSVLWDVPQTKYTSTQILCELASNATNTTDDSLQLDWPYPMTSLFLPDSTNLGCFTSSIAPTIFHCCSK</sequence>
<accession>A0A504Z079</accession>
<keyword evidence="2" id="KW-1185">Reference proteome</keyword>